<accession>A0A545TZD5</accession>
<dbReference type="RefSeq" id="WP_142903587.1">
    <property type="nucleotide sequence ID" value="NZ_ML660090.1"/>
</dbReference>
<keyword evidence="16 18" id="KW-0472">Membrane</keyword>
<dbReference type="InterPro" id="IPR036097">
    <property type="entry name" value="HisK_dim/P_sf"/>
</dbReference>
<dbReference type="SUPFAM" id="SSF55874">
    <property type="entry name" value="ATPase domain of HSP90 chaperone/DNA topoisomerase II/histidine kinase"/>
    <property type="match status" value="1"/>
</dbReference>
<keyword evidence="11" id="KW-0547">Nucleotide-binding</keyword>
<dbReference type="Gene3D" id="1.10.287.130">
    <property type="match status" value="1"/>
</dbReference>
<keyword evidence="14 18" id="KW-1133">Transmembrane helix</keyword>
<evidence type="ECO:0000259" key="19">
    <source>
        <dbReference type="PROSITE" id="PS50109"/>
    </source>
</evidence>
<evidence type="ECO:0000256" key="2">
    <source>
        <dbReference type="ARBA" id="ARBA00004236"/>
    </source>
</evidence>
<name>A0A545TZD5_9GAMM</name>
<protein>
    <recommendedName>
        <fullName evidence="4">Phosphate regulon sensor protein PhoR</fullName>
        <ecNumber evidence="3">2.7.13.3</ecNumber>
    </recommendedName>
</protein>
<organism evidence="21 22">
    <name type="scientific">Exilibacterium tricleocarpae</name>
    <dbReference type="NCBI Taxonomy" id="2591008"/>
    <lineage>
        <taxon>Bacteria</taxon>
        <taxon>Pseudomonadati</taxon>
        <taxon>Pseudomonadota</taxon>
        <taxon>Gammaproteobacteria</taxon>
        <taxon>Cellvibrionales</taxon>
        <taxon>Cellvibrionaceae</taxon>
        <taxon>Exilibacterium</taxon>
    </lineage>
</organism>
<evidence type="ECO:0000256" key="17">
    <source>
        <dbReference type="ARBA" id="ARBA00025207"/>
    </source>
</evidence>
<dbReference type="InterPro" id="IPR014310">
    <property type="entry name" value="Sig_transdc_His_kinase_PhoR"/>
</dbReference>
<evidence type="ECO:0000313" key="22">
    <source>
        <dbReference type="Proteomes" id="UP000319732"/>
    </source>
</evidence>
<dbReference type="EC" id="2.7.13.3" evidence="3"/>
<dbReference type="Gene3D" id="3.30.450.20">
    <property type="entry name" value="PAS domain"/>
    <property type="match status" value="1"/>
</dbReference>
<comment type="catalytic activity">
    <reaction evidence="1">
        <text>ATP + protein L-histidine = ADP + protein N-phospho-L-histidine.</text>
        <dbReference type="EC" id="2.7.13.3"/>
    </reaction>
</comment>
<evidence type="ECO:0000256" key="3">
    <source>
        <dbReference type="ARBA" id="ARBA00012438"/>
    </source>
</evidence>
<dbReference type="SMART" id="SM00387">
    <property type="entry name" value="HATPase_c"/>
    <property type="match status" value="1"/>
</dbReference>
<evidence type="ECO:0000256" key="16">
    <source>
        <dbReference type="ARBA" id="ARBA00023136"/>
    </source>
</evidence>
<dbReference type="GO" id="GO:0000155">
    <property type="term" value="F:phosphorelay sensor kinase activity"/>
    <property type="evidence" value="ECO:0007669"/>
    <property type="project" value="InterPro"/>
</dbReference>
<dbReference type="AlphaFoldDB" id="A0A545TZD5"/>
<keyword evidence="13" id="KW-0067">ATP-binding</keyword>
<keyword evidence="22" id="KW-1185">Reference proteome</keyword>
<dbReference type="GO" id="GO:0005886">
    <property type="term" value="C:plasma membrane"/>
    <property type="evidence" value="ECO:0007669"/>
    <property type="project" value="UniProtKB-SubCell"/>
</dbReference>
<keyword evidence="9" id="KW-0808">Transferase</keyword>
<dbReference type="CDD" id="cd00082">
    <property type="entry name" value="HisKA"/>
    <property type="match status" value="1"/>
</dbReference>
<evidence type="ECO:0000256" key="15">
    <source>
        <dbReference type="ARBA" id="ARBA00023012"/>
    </source>
</evidence>
<evidence type="ECO:0000259" key="20">
    <source>
        <dbReference type="PROSITE" id="PS50112"/>
    </source>
</evidence>
<dbReference type="SMART" id="SM00388">
    <property type="entry name" value="HisKA"/>
    <property type="match status" value="1"/>
</dbReference>
<dbReference type="Gene3D" id="3.30.565.10">
    <property type="entry name" value="Histidine kinase-like ATPase, C-terminal domain"/>
    <property type="match status" value="1"/>
</dbReference>
<evidence type="ECO:0000256" key="14">
    <source>
        <dbReference type="ARBA" id="ARBA00022989"/>
    </source>
</evidence>
<evidence type="ECO:0000256" key="11">
    <source>
        <dbReference type="ARBA" id="ARBA00022741"/>
    </source>
</evidence>
<evidence type="ECO:0000256" key="12">
    <source>
        <dbReference type="ARBA" id="ARBA00022777"/>
    </source>
</evidence>
<comment type="subcellular location">
    <subcellularLocation>
        <location evidence="2">Cell membrane</location>
    </subcellularLocation>
</comment>
<dbReference type="SMART" id="SM00091">
    <property type="entry name" value="PAS"/>
    <property type="match status" value="1"/>
</dbReference>
<keyword evidence="7" id="KW-0597">Phosphoprotein</keyword>
<dbReference type="GO" id="GO:0005524">
    <property type="term" value="F:ATP binding"/>
    <property type="evidence" value="ECO:0007669"/>
    <property type="project" value="UniProtKB-KW"/>
</dbReference>
<dbReference type="InterPro" id="IPR021766">
    <property type="entry name" value="PhoR_N"/>
</dbReference>
<reference evidence="21 22" key="1">
    <citation type="submission" date="2019-06" db="EMBL/GenBank/DDBJ databases">
        <title>Whole genome sequence for Cellvibrionaceae sp. R142.</title>
        <authorList>
            <person name="Wang G."/>
        </authorList>
    </citation>
    <scope>NUCLEOTIDE SEQUENCE [LARGE SCALE GENOMIC DNA]</scope>
    <source>
        <strain evidence="21 22">R142</strain>
    </source>
</reference>
<feature type="domain" description="PAS" evidence="20">
    <location>
        <begin position="89"/>
        <end position="137"/>
    </location>
</feature>
<comment type="caution">
    <text evidence="21">The sequence shown here is derived from an EMBL/GenBank/DDBJ whole genome shotgun (WGS) entry which is preliminary data.</text>
</comment>
<keyword evidence="6" id="KW-1003">Cell membrane</keyword>
<evidence type="ECO:0000256" key="18">
    <source>
        <dbReference type="SAM" id="Phobius"/>
    </source>
</evidence>
<dbReference type="Pfam" id="PF00989">
    <property type="entry name" value="PAS"/>
    <property type="match status" value="1"/>
</dbReference>
<evidence type="ECO:0000256" key="4">
    <source>
        <dbReference type="ARBA" id="ARBA00019665"/>
    </source>
</evidence>
<evidence type="ECO:0000256" key="10">
    <source>
        <dbReference type="ARBA" id="ARBA00022692"/>
    </source>
</evidence>
<dbReference type="PROSITE" id="PS50112">
    <property type="entry name" value="PAS"/>
    <property type="match status" value="1"/>
</dbReference>
<dbReference type="InterPro" id="IPR000014">
    <property type="entry name" value="PAS"/>
</dbReference>
<dbReference type="InterPro" id="IPR036890">
    <property type="entry name" value="HATPase_C_sf"/>
</dbReference>
<comment type="function">
    <text evidence="17">Member of the two-component regulatory system PhoR/PhoB involved in the phosphate regulon genes expression. PhoR may function as a membrane-associated protein kinase that phosphorylates PhoB in response to environmental signals.</text>
</comment>
<dbReference type="Pfam" id="PF00512">
    <property type="entry name" value="HisKA"/>
    <property type="match status" value="1"/>
</dbReference>
<dbReference type="OrthoDB" id="9813151at2"/>
<dbReference type="EMBL" id="VHSG01000007">
    <property type="protein sequence ID" value="TQV82571.1"/>
    <property type="molecule type" value="Genomic_DNA"/>
</dbReference>
<evidence type="ECO:0000256" key="5">
    <source>
        <dbReference type="ARBA" id="ARBA00022448"/>
    </source>
</evidence>
<dbReference type="GO" id="GO:0016036">
    <property type="term" value="P:cellular response to phosphate starvation"/>
    <property type="evidence" value="ECO:0007669"/>
    <property type="project" value="TreeGrafter"/>
</dbReference>
<dbReference type="InterPro" id="IPR003661">
    <property type="entry name" value="HisK_dim/P_dom"/>
</dbReference>
<keyword evidence="8" id="KW-0592">Phosphate transport</keyword>
<dbReference type="SUPFAM" id="SSF55785">
    <property type="entry name" value="PYP-like sensor domain (PAS domain)"/>
    <property type="match status" value="1"/>
</dbReference>
<dbReference type="InterPro" id="IPR003594">
    <property type="entry name" value="HATPase_dom"/>
</dbReference>
<dbReference type="Pfam" id="PF11808">
    <property type="entry name" value="PhoR"/>
    <property type="match status" value="1"/>
</dbReference>
<dbReference type="PANTHER" id="PTHR45453:SF1">
    <property type="entry name" value="PHOSPHATE REGULON SENSOR PROTEIN PHOR"/>
    <property type="match status" value="1"/>
</dbReference>
<sequence>MLTGYSAELRRIAIYAALCVAIGLITGYLVWALIIGGVLYLTWIFWQIRRLDQWLTLSRKHPQSPPDASGIWGDIFDNIYRLQQRHRKEKRRLQQVISRMHETTAAFADGVVVVDSRGNIEWWNKSAELLLGLQQQDSGHPLVNYVRNPRFINYFDSGDYRLPVDMPSARESDKRLQYQINSFGQGERLIVVRDVTRLYRLEAMRKDFVANVSHELRTPLTVIRGYLETLGDSQDLSSVWQRALLQMQQQSERMTALINDLITLSTLETDDPERDQRCIAVEPMLMMIRTDAEAFSGDKGHRVTLDCEANAYIHGSEKELRSAFSNLVFNAIKYSPSDSQVDIKFWNGEDGAYFAVTDRGVGIDPIHIPRLTERFYRIDSSRSNATGGTGLGLAIVKHALVRHDAQLQIESQPGQGSTFTCHFPLARVVRSTAPNVTPLHSRAG</sequence>
<keyword evidence="10 18" id="KW-0812">Transmembrane</keyword>
<evidence type="ECO:0000256" key="8">
    <source>
        <dbReference type="ARBA" id="ARBA00022592"/>
    </source>
</evidence>
<dbReference type="InterPro" id="IPR005467">
    <property type="entry name" value="His_kinase_dom"/>
</dbReference>
<keyword evidence="12 21" id="KW-0418">Kinase</keyword>
<dbReference type="GO" id="GO:0006817">
    <property type="term" value="P:phosphate ion transport"/>
    <property type="evidence" value="ECO:0007669"/>
    <property type="project" value="UniProtKB-KW"/>
</dbReference>
<dbReference type="PROSITE" id="PS50109">
    <property type="entry name" value="HIS_KIN"/>
    <property type="match status" value="1"/>
</dbReference>
<dbReference type="PANTHER" id="PTHR45453">
    <property type="entry name" value="PHOSPHATE REGULON SENSOR PROTEIN PHOR"/>
    <property type="match status" value="1"/>
</dbReference>
<evidence type="ECO:0000256" key="1">
    <source>
        <dbReference type="ARBA" id="ARBA00000085"/>
    </source>
</evidence>
<evidence type="ECO:0000256" key="7">
    <source>
        <dbReference type="ARBA" id="ARBA00022553"/>
    </source>
</evidence>
<dbReference type="FunFam" id="3.30.565.10:FF:000032">
    <property type="entry name" value="Phosphate regulon sensor histidine kinase PhoR"/>
    <property type="match status" value="1"/>
</dbReference>
<dbReference type="GO" id="GO:0006355">
    <property type="term" value="P:regulation of DNA-templated transcription"/>
    <property type="evidence" value="ECO:0007669"/>
    <property type="project" value="InterPro"/>
</dbReference>
<dbReference type="InterPro" id="IPR035965">
    <property type="entry name" value="PAS-like_dom_sf"/>
</dbReference>
<proteinExistence type="predicted"/>
<keyword evidence="15" id="KW-0902">Two-component regulatory system</keyword>
<dbReference type="FunFam" id="1.10.287.130:FF:000001">
    <property type="entry name" value="Two-component sensor histidine kinase"/>
    <property type="match status" value="1"/>
</dbReference>
<evidence type="ECO:0000256" key="6">
    <source>
        <dbReference type="ARBA" id="ARBA00022475"/>
    </source>
</evidence>
<dbReference type="SUPFAM" id="SSF47384">
    <property type="entry name" value="Homodimeric domain of signal transducing histidine kinase"/>
    <property type="match status" value="1"/>
</dbReference>
<evidence type="ECO:0000313" key="21">
    <source>
        <dbReference type="EMBL" id="TQV82571.1"/>
    </source>
</evidence>
<evidence type="ECO:0000256" key="9">
    <source>
        <dbReference type="ARBA" id="ARBA00022679"/>
    </source>
</evidence>
<dbReference type="InterPro" id="IPR004358">
    <property type="entry name" value="Sig_transdc_His_kin-like_C"/>
</dbReference>
<feature type="domain" description="Histidine kinase" evidence="19">
    <location>
        <begin position="211"/>
        <end position="427"/>
    </location>
</feature>
<dbReference type="Proteomes" id="UP000319732">
    <property type="component" value="Unassembled WGS sequence"/>
</dbReference>
<dbReference type="PRINTS" id="PR00344">
    <property type="entry name" value="BCTRLSENSOR"/>
</dbReference>
<dbReference type="Pfam" id="PF02518">
    <property type="entry name" value="HATPase_c"/>
    <property type="match status" value="1"/>
</dbReference>
<dbReference type="CDD" id="cd00130">
    <property type="entry name" value="PAS"/>
    <property type="match status" value="1"/>
</dbReference>
<keyword evidence="5" id="KW-0813">Transport</keyword>
<feature type="transmembrane region" description="Helical" evidence="18">
    <location>
        <begin position="12"/>
        <end position="45"/>
    </location>
</feature>
<dbReference type="NCBIfam" id="NF008235">
    <property type="entry name" value="PRK11006.1"/>
    <property type="match status" value="1"/>
</dbReference>
<gene>
    <name evidence="21" type="primary">phoR</name>
    <name evidence="21" type="ORF">FKG94_07510</name>
</gene>
<dbReference type="InterPro" id="IPR050351">
    <property type="entry name" value="BphY/WalK/GraS-like"/>
</dbReference>
<dbReference type="NCBIfam" id="TIGR02966">
    <property type="entry name" value="phoR_proteo"/>
    <property type="match status" value="1"/>
</dbReference>
<evidence type="ECO:0000256" key="13">
    <source>
        <dbReference type="ARBA" id="ARBA00022840"/>
    </source>
</evidence>
<dbReference type="GO" id="GO:0004721">
    <property type="term" value="F:phosphoprotein phosphatase activity"/>
    <property type="evidence" value="ECO:0007669"/>
    <property type="project" value="InterPro"/>
</dbReference>
<dbReference type="InterPro" id="IPR013767">
    <property type="entry name" value="PAS_fold"/>
</dbReference>